<organism evidence="1 2">
    <name type="scientific">Paraburkholderia domus</name>
    <dbReference type="NCBI Taxonomy" id="2793075"/>
    <lineage>
        <taxon>Bacteria</taxon>
        <taxon>Pseudomonadati</taxon>
        <taxon>Pseudomonadota</taxon>
        <taxon>Betaproteobacteria</taxon>
        <taxon>Burkholderiales</taxon>
        <taxon>Burkholderiaceae</taxon>
        <taxon>Paraburkholderia</taxon>
    </lineage>
</organism>
<reference evidence="1" key="1">
    <citation type="submission" date="2021-02" db="EMBL/GenBank/DDBJ databases">
        <authorList>
            <person name="Vanwijnsberghe S."/>
        </authorList>
    </citation>
    <scope>NUCLEOTIDE SEQUENCE</scope>
    <source>
        <strain evidence="1">R-70211</strain>
    </source>
</reference>
<gene>
    <name evidence="1" type="ORF">R70211_03328</name>
</gene>
<comment type="caution">
    <text evidence="1">The sequence shown here is derived from an EMBL/GenBank/DDBJ whole genome shotgun (WGS) entry which is preliminary data.</text>
</comment>
<sequence length="35" mass="3771">MSAASNCIAVHKLWPAARIPNEPNEIAGDRLTRPA</sequence>
<dbReference type="EMBL" id="CAJNAS010000008">
    <property type="protein sequence ID" value="CAE6901540.1"/>
    <property type="molecule type" value="Genomic_DNA"/>
</dbReference>
<dbReference type="Proteomes" id="UP000675121">
    <property type="component" value="Unassembled WGS sequence"/>
</dbReference>
<dbReference type="AlphaFoldDB" id="A0A9N8MTS4"/>
<name>A0A9N8MTS4_9BURK</name>
<proteinExistence type="predicted"/>
<accession>A0A9N8MTS4</accession>
<protein>
    <submittedName>
        <fullName evidence="1">Uncharacterized protein</fullName>
    </submittedName>
</protein>
<evidence type="ECO:0000313" key="1">
    <source>
        <dbReference type="EMBL" id="CAE6901540.1"/>
    </source>
</evidence>
<keyword evidence="2" id="KW-1185">Reference proteome</keyword>
<evidence type="ECO:0000313" key="2">
    <source>
        <dbReference type="Proteomes" id="UP000675121"/>
    </source>
</evidence>